<dbReference type="Proteomes" id="UP000240357">
    <property type="component" value="Unassembled WGS sequence"/>
</dbReference>
<feature type="region of interest" description="Disordered" evidence="1">
    <location>
        <begin position="55"/>
        <end position="120"/>
    </location>
</feature>
<feature type="compositionally biased region" description="Polar residues" evidence="1">
    <location>
        <begin position="110"/>
        <end position="120"/>
    </location>
</feature>
<comment type="caution">
    <text evidence="2">The sequence shown here is derived from an EMBL/GenBank/DDBJ whole genome shotgun (WGS) entry which is preliminary data.</text>
</comment>
<organism evidence="2 3">
    <name type="scientific">Adhaeribacter arboris</name>
    <dbReference type="NCBI Taxonomy" id="2072846"/>
    <lineage>
        <taxon>Bacteria</taxon>
        <taxon>Pseudomonadati</taxon>
        <taxon>Bacteroidota</taxon>
        <taxon>Cytophagia</taxon>
        <taxon>Cytophagales</taxon>
        <taxon>Hymenobacteraceae</taxon>
        <taxon>Adhaeribacter</taxon>
    </lineage>
</organism>
<gene>
    <name evidence="2" type="ORF">AHMF7605_19010</name>
</gene>
<feature type="compositionally biased region" description="Basic and acidic residues" evidence="1">
    <location>
        <begin position="84"/>
        <end position="105"/>
    </location>
</feature>
<proteinExistence type="predicted"/>
<accession>A0A2T2YIX8</accession>
<evidence type="ECO:0000313" key="2">
    <source>
        <dbReference type="EMBL" id="PSR55445.1"/>
    </source>
</evidence>
<protein>
    <submittedName>
        <fullName evidence="2">Uncharacterized protein</fullName>
    </submittedName>
</protein>
<reference evidence="2 3" key="1">
    <citation type="submission" date="2018-03" db="EMBL/GenBank/DDBJ databases">
        <title>Adhaeribacter sp. HMF7605 Genome sequencing and assembly.</title>
        <authorList>
            <person name="Kang H."/>
            <person name="Kang J."/>
            <person name="Cha I."/>
            <person name="Kim H."/>
            <person name="Joh K."/>
        </authorList>
    </citation>
    <scope>NUCLEOTIDE SEQUENCE [LARGE SCALE GENOMIC DNA]</scope>
    <source>
        <strain evidence="2 3">HMF7605</strain>
    </source>
</reference>
<sequence>MRHKYTFMRGFRISIFQIITQIKNKEDSMKGKQKLTNIPDNVFDDPNKQILNKSGEIIDDNEDMTKKSALSNGDTQVMNADRNQVSREGNKNRDHVQGDNDDHHNRLNRPRSNPSDNQGR</sequence>
<name>A0A2T2YIX8_9BACT</name>
<keyword evidence="3" id="KW-1185">Reference proteome</keyword>
<evidence type="ECO:0000256" key="1">
    <source>
        <dbReference type="SAM" id="MobiDB-lite"/>
    </source>
</evidence>
<feature type="compositionally biased region" description="Polar residues" evidence="1">
    <location>
        <begin position="68"/>
        <end position="83"/>
    </location>
</feature>
<dbReference type="EMBL" id="PYFT01000001">
    <property type="protein sequence ID" value="PSR55445.1"/>
    <property type="molecule type" value="Genomic_DNA"/>
</dbReference>
<evidence type="ECO:0000313" key="3">
    <source>
        <dbReference type="Proteomes" id="UP000240357"/>
    </source>
</evidence>
<dbReference type="AlphaFoldDB" id="A0A2T2YIX8"/>